<dbReference type="VEuPathDB" id="VectorBase:ACUA023131"/>
<dbReference type="EMBL" id="AXCM01000845">
    <property type="status" value="NOT_ANNOTATED_CDS"/>
    <property type="molecule type" value="Genomic_DNA"/>
</dbReference>
<dbReference type="EnsemblMetazoa" id="ACUA023131-RA">
    <property type="protein sequence ID" value="ACUA023131-PA"/>
    <property type="gene ID" value="ACUA023131"/>
</dbReference>
<feature type="chain" id="PRO_5008128605" evidence="2">
    <location>
        <begin position="26"/>
        <end position="231"/>
    </location>
</feature>
<evidence type="ECO:0000313" key="4">
    <source>
        <dbReference type="Proteomes" id="UP000075883"/>
    </source>
</evidence>
<evidence type="ECO:0000256" key="2">
    <source>
        <dbReference type="SAM" id="SignalP"/>
    </source>
</evidence>
<name>A0A182MPE5_9DIPT</name>
<sequence length="231" mass="24994">MLRNWSSFLYLLLPLACIFTYKAEGLSCKFCQSSNNYNNCINAAGLVECNGALVNMTHLLLSPHNPSLAKVPAANQYQCFQVNYTANGVWNYHMGCSFAGSNICDGWKVLSQCKVSNGNEGQPSSTVKMSGKPTPKLAATSVTENGVSKSLGEKASTPAAKQHSSTGFSTTTVSIRIQSNSSSVSSTLPPKITQGTKDSIQRKTPSKASVCTLQWEVLVTFWILILVWRHS</sequence>
<keyword evidence="2" id="KW-0732">Signal</keyword>
<reference evidence="3" key="2">
    <citation type="submission" date="2020-05" db="UniProtKB">
        <authorList>
            <consortium name="EnsemblMetazoa"/>
        </authorList>
    </citation>
    <scope>IDENTIFICATION</scope>
    <source>
        <strain evidence="3">A-37</strain>
    </source>
</reference>
<evidence type="ECO:0000256" key="1">
    <source>
        <dbReference type="SAM" id="MobiDB-lite"/>
    </source>
</evidence>
<feature type="compositionally biased region" description="Polar residues" evidence="1">
    <location>
        <begin position="118"/>
        <end position="128"/>
    </location>
</feature>
<proteinExistence type="predicted"/>
<accession>A0A182MPE5</accession>
<organism evidence="3 4">
    <name type="scientific">Anopheles culicifacies</name>
    <dbReference type="NCBI Taxonomy" id="139723"/>
    <lineage>
        <taxon>Eukaryota</taxon>
        <taxon>Metazoa</taxon>
        <taxon>Ecdysozoa</taxon>
        <taxon>Arthropoda</taxon>
        <taxon>Hexapoda</taxon>
        <taxon>Insecta</taxon>
        <taxon>Pterygota</taxon>
        <taxon>Neoptera</taxon>
        <taxon>Endopterygota</taxon>
        <taxon>Diptera</taxon>
        <taxon>Nematocera</taxon>
        <taxon>Culicoidea</taxon>
        <taxon>Culicidae</taxon>
        <taxon>Anophelinae</taxon>
        <taxon>Anopheles</taxon>
        <taxon>culicifacies species complex</taxon>
    </lineage>
</organism>
<reference evidence="4" key="1">
    <citation type="submission" date="2013-09" db="EMBL/GenBank/DDBJ databases">
        <title>The Genome Sequence of Anopheles culicifacies species A.</title>
        <authorList>
            <consortium name="The Broad Institute Genomics Platform"/>
            <person name="Neafsey D.E."/>
            <person name="Besansky N."/>
            <person name="Howell P."/>
            <person name="Walton C."/>
            <person name="Young S.K."/>
            <person name="Zeng Q."/>
            <person name="Gargeya S."/>
            <person name="Fitzgerald M."/>
            <person name="Haas B."/>
            <person name="Abouelleil A."/>
            <person name="Allen A.W."/>
            <person name="Alvarado L."/>
            <person name="Arachchi H.M."/>
            <person name="Berlin A.M."/>
            <person name="Chapman S.B."/>
            <person name="Gainer-Dewar J."/>
            <person name="Goldberg J."/>
            <person name="Griggs A."/>
            <person name="Gujja S."/>
            <person name="Hansen M."/>
            <person name="Howarth C."/>
            <person name="Imamovic A."/>
            <person name="Ireland A."/>
            <person name="Larimer J."/>
            <person name="McCowan C."/>
            <person name="Murphy C."/>
            <person name="Pearson M."/>
            <person name="Poon T.W."/>
            <person name="Priest M."/>
            <person name="Roberts A."/>
            <person name="Saif S."/>
            <person name="Shea T."/>
            <person name="Sisk P."/>
            <person name="Sykes S."/>
            <person name="Wortman J."/>
            <person name="Nusbaum C."/>
            <person name="Birren B."/>
        </authorList>
    </citation>
    <scope>NUCLEOTIDE SEQUENCE [LARGE SCALE GENOMIC DNA]</scope>
    <source>
        <strain evidence="4">A-37</strain>
    </source>
</reference>
<feature type="compositionally biased region" description="Polar residues" evidence="1">
    <location>
        <begin position="193"/>
        <end position="203"/>
    </location>
</feature>
<feature type="region of interest" description="Disordered" evidence="1">
    <location>
        <begin position="118"/>
        <end position="167"/>
    </location>
</feature>
<evidence type="ECO:0000313" key="3">
    <source>
        <dbReference type="EnsemblMetazoa" id="ACUA023131-PA"/>
    </source>
</evidence>
<dbReference type="AlphaFoldDB" id="A0A182MPE5"/>
<dbReference type="Proteomes" id="UP000075883">
    <property type="component" value="Unassembled WGS sequence"/>
</dbReference>
<feature type="region of interest" description="Disordered" evidence="1">
    <location>
        <begin position="181"/>
        <end position="203"/>
    </location>
</feature>
<keyword evidence="4" id="KW-1185">Reference proteome</keyword>
<feature type="signal peptide" evidence="2">
    <location>
        <begin position="1"/>
        <end position="25"/>
    </location>
</feature>
<protein>
    <submittedName>
        <fullName evidence="3">Uncharacterized protein</fullName>
    </submittedName>
</protein>